<comment type="similarity">
    <text evidence="2">Belongs to the FAM174 family.</text>
</comment>
<dbReference type="PANTHER" id="PTHR28607:SF2">
    <property type="entry name" value="PROTEIN FAM174C"/>
    <property type="match status" value="1"/>
</dbReference>
<evidence type="ECO:0000256" key="1">
    <source>
        <dbReference type="ARBA" id="ARBA00004479"/>
    </source>
</evidence>
<feature type="signal peptide" evidence="10">
    <location>
        <begin position="1"/>
        <end position="24"/>
    </location>
</feature>
<keyword evidence="6 9" id="KW-0472">Membrane</keyword>
<evidence type="ECO:0000256" key="2">
    <source>
        <dbReference type="ARBA" id="ARBA00006986"/>
    </source>
</evidence>
<dbReference type="OrthoDB" id="5917722at2759"/>
<dbReference type="GO" id="GO:0016020">
    <property type="term" value="C:membrane"/>
    <property type="evidence" value="ECO:0007669"/>
    <property type="project" value="UniProtKB-SubCell"/>
</dbReference>
<evidence type="ECO:0000256" key="6">
    <source>
        <dbReference type="ARBA" id="ARBA00023136"/>
    </source>
</evidence>
<keyword evidence="11" id="KW-1185">Reference proteome</keyword>
<evidence type="ECO:0000313" key="12">
    <source>
        <dbReference type="RefSeq" id="XP_006876806.1"/>
    </source>
</evidence>
<feature type="chain" id="PRO_5038767260" evidence="10">
    <location>
        <begin position="25"/>
        <end position="198"/>
    </location>
</feature>
<evidence type="ECO:0000256" key="7">
    <source>
        <dbReference type="ARBA" id="ARBA00023180"/>
    </source>
</evidence>
<sequence>MGPRELTRMLPLMLLPALLLPCGAREAAPTPLSVAQTTLPPPAVTNGSRPGARHNSTHPPGSALLRSFYVLTGLCGLTALYFLIRALRVKKPQRRRYSLLANTEDSTEMAALESEEETVYETRNLRCCHFQEILPDESCKGPIPQASSQPLSSFKRHINYSNEVRRDSAHTIRLREHTTIPACARPTACQHPACGPQR</sequence>
<keyword evidence="3 9" id="KW-0812">Transmembrane</keyword>
<proteinExistence type="inferred from homology"/>
<keyword evidence="5 9" id="KW-1133">Transmembrane helix</keyword>
<evidence type="ECO:0000256" key="5">
    <source>
        <dbReference type="ARBA" id="ARBA00022989"/>
    </source>
</evidence>
<dbReference type="GeneID" id="102828142"/>
<feature type="transmembrane region" description="Helical" evidence="9">
    <location>
        <begin position="68"/>
        <end position="87"/>
    </location>
</feature>
<accession>A0A9B0U6T1</accession>
<dbReference type="CTD" id="55009"/>
<evidence type="ECO:0000256" key="3">
    <source>
        <dbReference type="ARBA" id="ARBA00022692"/>
    </source>
</evidence>
<dbReference type="PANTHER" id="PTHR28607">
    <property type="entry name" value="EXPRESSED PROTEIN"/>
    <property type="match status" value="1"/>
</dbReference>
<evidence type="ECO:0000313" key="11">
    <source>
        <dbReference type="Proteomes" id="UP000504623"/>
    </source>
</evidence>
<feature type="region of interest" description="Disordered" evidence="8">
    <location>
        <begin position="33"/>
        <end position="58"/>
    </location>
</feature>
<evidence type="ECO:0000256" key="4">
    <source>
        <dbReference type="ARBA" id="ARBA00022729"/>
    </source>
</evidence>
<organism evidence="11 12">
    <name type="scientific">Chrysochloris asiatica</name>
    <name type="common">Cape golden mole</name>
    <dbReference type="NCBI Taxonomy" id="185453"/>
    <lineage>
        <taxon>Eukaryota</taxon>
        <taxon>Metazoa</taxon>
        <taxon>Chordata</taxon>
        <taxon>Craniata</taxon>
        <taxon>Vertebrata</taxon>
        <taxon>Euteleostomi</taxon>
        <taxon>Mammalia</taxon>
        <taxon>Eutheria</taxon>
        <taxon>Afrotheria</taxon>
        <taxon>Chrysochloridae</taxon>
        <taxon>Chrysochlorinae</taxon>
        <taxon>Chrysochloris</taxon>
    </lineage>
</organism>
<dbReference type="RefSeq" id="XP_006876806.1">
    <property type="nucleotide sequence ID" value="XM_006876744.1"/>
</dbReference>
<reference evidence="12" key="1">
    <citation type="submission" date="2025-08" db="UniProtKB">
        <authorList>
            <consortium name="RefSeq"/>
        </authorList>
    </citation>
    <scope>IDENTIFICATION</scope>
    <source>
        <tissue evidence="12">Spleen</tissue>
    </source>
</reference>
<keyword evidence="7" id="KW-0325">Glycoprotein</keyword>
<gene>
    <name evidence="12" type="primary">LOC102828142</name>
</gene>
<protein>
    <submittedName>
        <fullName evidence="12">Uncharacterized membrane protein C19orf24 homolog</fullName>
    </submittedName>
</protein>
<evidence type="ECO:0000256" key="9">
    <source>
        <dbReference type="SAM" id="Phobius"/>
    </source>
</evidence>
<evidence type="ECO:0000256" key="8">
    <source>
        <dbReference type="SAM" id="MobiDB-lite"/>
    </source>
</evidence>
<comment type="subcellular location">
    <subcellularLocation>
        <location evidence="1">Membrane</location>
        <topology evidence="1">Single-pass type I membrane protein</topology>
    </subcellularLocation>
</comment>
<name>A0A9B0U6T1_CHRAS</name>
<dbReference type="InterPro" id="IPR009565">
    <property type="entry name" value="FAM174-like"/>
</dbReference>
<evidence type="ECO:0000256" key="10">
    <source>
        <dbReference type="SAM" id="SignalP"/>
    </source>
</evidence>
<dbReference type="GO" id="GO:0005576">
    <property type="term" value="C:extracellular region"/>
    <property type="evidence" value="ECO:0007669"/>
    <property type="project" value="TreeGrafter"/>
</dbReference>
<dbReference type="Proteomes" id="UP000504623">
    <property type="component" value="Unplaced"/>
</dbReference>
<keyword evidence="4 10" id="KW-0732">Signal</keyword>
<dbReference type="AlphaFoldDB" id="A0A9B0U6T1"/>